<feature type="transmembrane region" description="Helical" evidence="1">
    <location>
        <begin position="44"/>
        <end position="65"/>
    </location>
</feature>
<evidence type="ECO:0000313" key="4">
    <source>
        <dbReference type="Proteomes" id="UP001501570"/>
    </source>
</evidence>
<gene>
    <name evidence="3" type="ORF">GCM10023322_32560</name>
</gene>
<dbReference type="InterPro" id="IPR005804">
    <property type="entry name" value="FA_desaturase_dom"/>
</dbReference>
<evidence type="ECO:0000259" key="2">
    <source>
        <dbReference type="Pfam" id="PF00487"/>
    </source>
</evidence>
<evidence type="ECO:0000313" key="3">
    <source>
        <dbReference type="EMBL" id="GAA5186400.1"/>
    </source>
</evidence>
<protein>
    <submittedName>
        <fullName evidence="3">Acyl-CoA desaturase</fullName>
    </submittedName>
</protein>
<dbReference type="PANTHER" id="PTHR19353:SF19">
    <property type="entry name" value="DELTA(5) FATTY ACID DESATURASE C-RELATED"/>
    <property type="match status" value="1"/>
</dbReference>
<dbReference type="PIRSF" id="PIRSF015921">
    <property type="entry name" value="FA_sphinglp_des"/>
    <property type="match status" value="1"/>
</dbReference>
<dbReference type="Pfam" id="PF00487">
    <property type="entry name" value="FA_desaturase"/>
    <property type="match status" value="1"/>
</dbReference>
<keyword evidence="4" id="KW-1185">Reference proteome</keyword>
<feature type="transmembrane region" description="Helical" evidence="1">
    <location>
        <begin position="201"/>
        <end position="221"/>
    </location>
</feature>
<name>A0ABP9RUD2_9ACTN</name>
<dbReference type="InterPro" id="IPR012171">
    <property type="entry name" value="Fatty_acid_desaturase"/>
</dbReference>
<dbReference type="Proteomes" id="UP001501570">
    <property type="component" value="Unassembled WGS sequence"/>
</dbReference>
<dbReference type="EMBL" id="BAABJQ010000008">
    <property type="protein sequence ID" value="GAA5186400.1"/>
    <property type="molecule type" value="Genomic_DNA"/>
</dbReference>
<dbReference type="PANTHER" id="PTHR19353">
    <property type="entry name" value="FATTY ACID DESATURASE 2"/>
    <property type="match status" value="1"/>
</dbReference>
<keyword evidence="1" id="KW-1133">Transmembrane helix</keyword>
<dbReference type="RefSeq" id="WP_345630429.1">
    <property type="nucleotide sequence ID" value="NZ_BAABJQ010000008.1"/>
</dbReference>
<organism evidence="3 4">
    <name type="scientific">Rugosimonospora acidiphila</name>
    <dbReference type="NCBI Taxonomy" id="556531"/>
    <lineage>
        <taxon>Bacteria</taxon>
        <taxon>Bacillati</taxon>
        <taxon>Actinomycetota</taxon>
        <taxon>Actinomycetes</taxon>
        <taxon>Micromonosporales</taxon>
        <taxon>Micromonosporaceae</taxon>
        <taxon>Rugosimonospora</taxon>
    </lineage>
</organism>
<sequence length="354" mass="38925">MAIVDSVMGSRAGVESGSGYAQLSARVKEAGLLDRRSGYYTVKIAGTLLAFVGGWVAFALIGSSWWQLGTAAVMAALSTQVAFLGHDAGHKQIFRTRRANYLLGLALGNLGVGLSYGWWIDKHSRHHAHPNEVGKDPDVNSGVLVFTERQAQLRGAAGRRWSRLQAYLFFPLLLLEAMNLHVSSVRALAGSTVKSRAYRTLEIALFTVHVVGYLTIVFLVLPPWQGIAFIAVHQALFGVYMGCSFAPNHKGMPAPTDGDDLDYLRRQVLTSRNVRGGRLVDFLLGGLNYQIEHHLFPSMPRPNLRRAQRVIRQFCAEQRVSYAETGLFASYGQVLRHLHEVGRSDLAATPVTQA</sequence>
<feature type="transmembrane region" description="Helical" evidence="1">
    <location>
        <begin position="101"/>
        <end position="120"/>
    </location>
</feature>
<feature type="domain" description="Fatty acid desaturase" evidence="2">
    <location>
        <begin position="64"/>
        <end position="325"/>
    </location>
</feature>
<proteinExistence type="predicted"/>
<dbReference type="CDD" id="cd03506">
    <property type="entry name" value="Delta6-FADS-like"/>
    <property type="match status" value="1"/>
</dbReference>
<keyword evidence="1" id="KW-0812">Transmembrane</keyword>
<reference evidence="4" key="1">
    <citation type="journal article" date="2019" name="Int. J. Syst. Evol. Microbiol.">
        <title>The Global Catalogue of Microorganisms (GCM) 10K type strain sequencing project: providing services to taxonomists for standard genome sequencing and annotation.</title>
        <authorList>
            <consortium name="The Broad Institute Genomics Platform"/>
            <consortium name="The Broad Institute Genome Sequencing Center for Infectious Disease"/>
            <person name="Wu L."/>
            <person name="Ma J."/>
        </authorList>
    </citation>
    <scope>NUCLEOTIDE SEQUENCE [LARGE SCALE GENOMIC DNA]</scope>
    <source>
        <strain evidence="4">JCM 18304</strain>
    </source>
</reference>
<keyword evidence="1" id="KW-0472">Membrane</keyword>
<feature type="transmembrane region" description="Helical" evidence="1">
    <location>
        <begin position="168"/>
        <end position="189"/>
    </location>
</feature>
<accession>A0ABP9RUD2</accession>
<evidence type="ECO:0000256" key="1">
    <source>
        <dbReference type="SAM" id="Phobius"/>
    </source>
</evidence>
<comment type="caution">
    <text evidence="3">The sequence shown here is derived from an EMBL/GenBank/DDBJ whole genome shotgun (WGS) entry which is preliminary data.</text>
</comment>